<feature type="chain" id="PRO_5026131443" evidence="1">
    <location>
        <begin position="20"/>
        <end position="142"/>
    </location>
</feature>
<sequence length="142" mass="16179">MFGRTIIFGLFLMTGLVQSHPTTNSAEATTPRETYDTKFDNIDIDEILGSERLLKNYVNCLAREGPCTPDGKMLQEILPDAVSTDCVKCSPKQKIGSERVTHYLIDNKPQDWERLERLYDPQGSYRKAYLEQKAEGTKESEK</sequence>
<dbReference type="PANTHER" id="PTHR11257:SF12">
    <property type="entry name" value="EJACULATORY BULB-SPECIFIC PROTEIN 3-RELATED"/>
    <property type="match status" value="1"/>
</dbReference>
<accession>A0A6H0D484</accession>
<dbReference type="Pfam" id="PF03392">
    <property type="entry name" value="OS-D"/>
    <property type="match status" value="1"/>
</dbReference>
<dbReference type="PANTHER" id="PTHR11257">
    <property type="entry name" value="CHEMOSENSORY PROTEIN-RELATED"/>
    <property type="match status" value="1"/>
</dbReference>
<feature type="signal peptide" evidence="1">
    <location>
        <begin position="1"/>
        <end position="19"/>
    </location>
</feature>
<evidence type="ECO:0000313" key="2">
    <source>
        <dbReference type="EMBL" id="QIS77193.1"/>
    </source>
</evidence>
<protein>
    <submittedName>
        <fullName evidence="2">CSP6</fullName>
    </submittedName>
</protein>
<dbReference type="InterPro" id="IPR036682">
    <property type="entry name" value="OS_D_A10/PebIII_sf"/>
</dbReference>
<dbReference type="EMBL" id="MT247214">
    <property type="protein sequence ID" value="QIS77193.1"/>
    <property type="molecule type" value="mRNA"/>
</dbReference>
<name>A0A6H0D484_EPIBA</name>
<keyword evidence="1" id="KW-0732">Signal</keyword>
<dbReference type="Gene3D" id="1.10.2080.10">
    <property type="entry name" value="Insect odorant-binding protein A10/Ejaculatory bulb-specific protein 3"/>
    <property type="match status" value="1"/>
</dbReference>
<organism evidence="2">
    <name type="scientific">Episyrphus balteatus</name>
    <name type="common">Marmalade hoverfly</name>
    <name type="synonym">Syrphus balteaus</name>
    <dbReference type="NCBI Taxonomy" id="286459"/>
    <lineage>
        <taxon>Eukaryota</taxon>
        <taxon>Metazoa</taxon>
        <taxon>Ecdysozoa</taxon>
        <taxon>Arthropoda</taxon>
        <taxon>Hexapoda</taxon>
        <taxon>Insecta</taxon>
        <taxon>Pterygota</taxon>
        <taxon>Neoptera</taxon>
        <taxon>Endopterygota</taxon>
        <taxon>Diptera</taxon>
        <taxon>Brachycera</taxon>
        <taxon>Muscomorpha</taxon>
        <taxon>Syrphoidea</taxon>
        <taxon>Syrphidae</taxon>
        <taxon>Syrphinae</taxon>
        <taxon>Syrphini</taxon>
        <taxon>Episyrphus</taxon>
    </lineage>
</organism>
<reference evidence="2" key="1">
    <citation type="submission" date="2020-03" db="EMBL/GenBank/DDBJ databases">
        <authorList>
            <person name="Jia H.R."/>
        </authorList>
    </citation>
    <scope>NUCLEOTIDE SEQUENCE</scope>
</reference>
<dbReference type="AlphaFoldDB" id="A0A6H0D484"/>
<proteinExistence type="evidence at transcript level"/>
<evidence type="ECO:0000256" key="1">
    <source>
        <dbReference type="SAM" id="SignalP"/>
    </source>
</evidence>
<dbReference type="InterPro" id="IPR005055">
    <property type="entry name" value="A10/PebIII"/>
</dbReference>
<dbReference type="SUPFAM" id="SSF100910">
    <property type="entry name" value="Chemosensory protein Csp2"/>
    <property type="match status" value="1"/>
</dbReference>